<dbReference type="Proteomes" id="UP000308489">
    <property type="component" value="Chromosome 1"/>
</dbReference>
<proteinExistence type="inferred from homology"/>
<feature type="domain" description="ABC transmembrane type-1" evidence="11">
    <location>
        <begin position="112"/>
        <end position="301"/>
    </location>
</feature>
<name>A0A4U9RLG2_HATHI</name>
<dbReference type="InterPro" id="IPR025966">
    <property type="entry name" value="OppC_N"/>
</dbReference>
<feature type="transmembrane region" description="Helical" evidence="10">
    <location>
        <begin position="114"/>
        <end position="135"/>
    </location>
</feature>
<dbReference type="AlphaFoldDB" id="A0A4U9RLG2"/>
<feature type="transmembrane region" description="Helical" evidence="10">
    <location>
        <begin position="147"/>
        <end position="169"/>
    </location>
</feature>
<dbReference type="OrthoDB" id="9783218at2"/>
<evidence type="ECO:0000256" key="10">
    <source>
        <dbReference type="RuleBase" id="RU363032"/>
    </source>
</evidence>
<dbReference type="PANTHER" id="PTHR43386">
    <property type="entry name" value="OLIGOPEPTIDE TRANSPORT SYSTEM PERMEASE PROTEIN APPC"/>
    <property type="match status" value="1"/>
</dbReference>
<dbReference type="InterPro" id="IPR050366">
    <property type="entry name" value="BP-dependent_transpt_permease"/>
</dbReference>
<protein>
    <submittedName>
        <fullName evidence="12">Peptide ABC transporter permease</fullName>
    </submittedName>
</protein>
<dbReference type="InterPro" id="IPR000515">
    <property type="entry name" value="MetI-like"/>
</dbReference>
<accession>A0A4U9RLG2</accession>
<evidence type="ECO:0000259" key="11">
    <source>
        <dbReference type="PROSITE" id="PS50928"/>
    </source>
</evidence>
<dbReference type="GO" id="GO:0005886">
    <property type="term" value="C:plasma membrane"/>
    <property type="evidence" value="ECO:0007669"/>
    <property type="project" value="UniProtKB-SubCell"/>
</dbReference>
<dbReference type="CDD" id="cd06261">
    <property type="entry name" value="TM_PBP2"/>
    <property type="match status" value="1"/>
</dbReference>
<dbReference type="Pfam" id="PF00528">
    <property type="entry name" value="BPD_transp_1"/>
    <property type="match status" value="1"/>
</dbReference>
<feature type="transmembrane region" description="Helical" evidence="10">
    <location>
        <begin position="52"/>
        <end position="73"/>
    </location>
</feature>
<reference evidence="12 13" key="1">
    <citation type="submission" date="2019-05" db="EMBL/GenBank/DDBJ databases">
        <authorList>
            <consortium name="Pathogen Informatics"/>
        </authorList>
    </citation>
    <scope>NUCLEOTIDE SEQUENCE [LARGE SCALE GENOMIC DNA]</scope>
    <source>
        <strain evidence="12 13">NCTC503</strain>
    </source>
</reference>
<organism evidence="12 13">
    <name type="scientific">Hathewaya histolytica</name>
    <name type="common">Clostridium histolyticum</name>
    <dbReference type="NCBI Taxonomy" id="1498"/>
    <lineage>
        <taxon>Bacteria</taxon>
        <taxon>Bacillati</taxon>
        <taxon>Bacillota</taxon>
        <taxon>Clostridia</taxon>
        <taxon>Eubacteriales</taxon>
        <taxon>Clostridiaceae</taxon>
        <taxon>Hathewaya</taxon>
    </lineage>
</organism>
<keyword evidence="2 10" id="KW-0813">Transport</keyword>
<evidence type="ECO:0000313" key="13">
    <source>
        <dbReference type="Proteomes" id="UP000308489"/>
    </source>
</evidence>
<keyword evidence="5" id="KW-0571">Peptide transport</keyword>
<gene>
    <name evidence="12" type="primary">oppC_1</name>
    <name evidence="12" type="ORF">NCTC503_02038</name>
</gene>
<evidence type="ECO:0000256" key="7">
    <source>
        <dbReference type="ARBA" id="ARBA00022989"/>
    </source>
</evidence>
<dbReference type="GO" id="GO:0015031">
    <property type="term" value="P:protein transport"/>
    <property type="evidence" value="ECO:0007669"/>
    <property type="project" value="UniProtKB-KW"/>
</dbReference>
<sequence>MAEVITKKNNDLELTPEKFEIVGIDRDESEKILRPSLTYLQDAWRRLKKNKLAIVAGIILLLIILLTAFGPMFTKDFTKMNTSAKNLRPSATYWFGTDNVGRDLFARVCQGGRVSILIAIICTVLMAVIGCAYGGVSGYYGGLVDDIMMRCIEVLGSLPNLVLTILLSVVLGRSIFSLVLAISLTSWIGTARIVRGKILQLKEQEFVLAAQSLGAEPSRVIIKHLLPNTFGLVMVDITFSVPSFIFYEAFLSYIGLGVQSPNTSWGALASAAQSKLQFYPYQLFFPCLFISLVMLCFNLFGDGLNDALDPRLRQ</sequence>
<dbReference type="Pfam" id="PF12911">
    <property type="entry name" value="OppC_N"/>
    <property type="match status" value="1"/>
</dbReference>
<evidence type="ECO:0000256" key="2">
    <source>
        <dbReference type="ARBA" id="ARBA00022448"/>
    </source>
</evidence>
<keyword evidence="7 10" id="KW-1133">Transmembrane helix</keyword>
<evidence type="ECO:0000256" key="5">
    <source>
        <dbReference type="ARBA" id="ARBA00022856"/>
    </source>
</evidence>
<dbReference type="SUPFAM" id="SSF161098">
    <property type="entry name" value="MetI-like"/>
    <property type="match status" value="1"/>
</dbReference>
<dbReference type="EMBL" id="LR590481">
    <property type="protein sequence ID" value="VTQ92992.1"/>
    <property type="molecule type" value="Genomic_DNA"/>
</dbReference>
<dbReference type="InterPro" id="IPR035906">
    <property type="entry name" value="MetI-like_sf"/>
</dbReference>
<evidence type="ECO:0000256" key="3">
    <source>
        <dbReference type="ARBA" id="ARBA00022475"/>
    </source>
</evidence>
<dbReference type="KEGG" id="hhw:NCTC503_02038"/>
<evidence type="ECO:0000256" key="6">
    <source>
        <dbReference type="ARBA" id="ARBA00022927"/>
    </source>
</evidence>
<keyword evidence="13" id="KW-1185">Reference proteome</keyword>
<feature type="transmembrane region" description="Helical" evidence="10">
    <location>
        <begin position="175"/>
        <end position="194"/>
    </location>
</feature>
<feature type="transmembrane region" description="Helical" evidence="10">
    <location>
        <begin position="283"/>
        <end position="301"/>
    </location>
</feature>
<dbReference type="PANTHER" id="PTHR43386:SF24">
    <property type="entry name" value="OLIGOPEPTIDE TRANSPORT SYSTEM PERMEASE PROTEIN AMID"/>
    <property type="match status" value="1"/>
</dbReference>
<evidence type="ECO:0000256" key="9">
    <source>
        <dbReference type="ARBA" id="ARBA00024202"/>
    </source>
</evidence>
<comment type="similarity">
    <text evidence="9">Belongs to the binding-protein-dependent transport system permease family. OppBC subfamily.</text>
</comment>
<keyword evidence="8 10" id="KW-0472">Membrane</keyword>
<dbReference type="RefSeq" id="WP_138210615.1">
    <property type="nucleotide sequence ID" value="NZ_CBCRUQ010000003.1"/>
</dbReference>
<evidence type="ECO:0000256" key="1">
    <source>
        <dbReference type="ARBA" id="ARBA00004651"/>
    </source>
</evidence>
<keyword evidence="3" id="KW-1003">Cell membrane</keyword>
<keyword evidence="6" id="KW-0653">Protein transport</keyword>
<dbReference type="GO" id="GO:0055085">
    <property type="term" value="P:transmembrane transport"/>
    <property type="evidence" value="ECO:0007669"/>
    <property type="project" value="InterPro"/>
</dbReference>
<evidence type="ECO:0000256" key="8">
    <source>
        <dbReference type="ARBA" id="ARBA00023136"/>
    </source>
</evidence>
<dbReference type="PROSITE" id="PS50928">
    <property type="entry name" value="ABC_TM1"/>
    <property type="match status" value="1"/>
</dbReference>
<evidence type="ECO:0000313" key="12">
    <source>
        <dbReference type="EMBL" id="VTQ92992.1"/>
    </source>
</evidence>
<comment type="subcellular location">
    <subcellularLocation>
        <location evidence="1 10">Cell membrane</location>
        <topology evidence="1 10">Multi-pass membrane protein</topology>
    </subcellularLocation>
</comment>
<keyword evidence="4 10" id="KW-0812">Transmembrane</keyword>
<dbReference type="GO" id="GO:0015833">
    <property type="term" value="P:peptide transport"/>
    <property type="evidence" value="ECO:0007669"/>
    <property type="project" value="UniProtKB-KW"/>
</dbReference>
<evidence type="ECO:0000256" key="4">
    <source>
        <dbReference type="ARBA" id="ARBA00022692"/>
    </source>
</evidence>
<dbReference type="Gene3D" id="1.10.3720.10">
    <property type="entry name" value="MetI-like"/>
    <property type="match status" value="1"/>
</dbReference>